<dbReference type="EMBL" id="MHBZ01000027">
    <property type="protein sequence ID" value="OGY10900.1"/>
    <property type="molecule type" value="Genomic_DNA"/>
</dbReference>
<proteinExistence type="predicted"/>
<protein>
    <submittedName>
        <fullName evidence="1">Uncharacterized protein</fullName>
    </submittedName>
</protein>
<accession>A0A1G1V655</accession>
<gene>
    <name evidence="1" type="ORF">A3D26_01685</name>
</gene>
<organism evidence="1 2">
    <name type="scientific">Candidatus Blackburnbacteria bacterium RIFCSPHIGHO2_02_FULL_44_20</name>
    <dbReference type="NCBI Taxonomy" id="1797516"/>
    <lineage>
        <taxon>Bacteria</taxon>
        <taxon>Candidatus Blackburniibacteriota</taxon>
    </lineage>
</organism>
<sequence length="206" mass="23523">MILLTLDRCNLLPEDWQKRWETYAPGLAAKTKIEALGEPTWLGIVNHWKSWSNGGQKAREALRVATNSPKNRPLFPAVRRPDYFKEGADVLCYLPSLANHGQEVVTDQTWLRGTVVPQIGPNQQLSIAEVLFYQRVTTQPRYSDTDGMSGDFDVLSPNIFLREEYRQLQQNVWGSDFAQLLIYASAGYLHYPIKLVESLCPQLKEQ</sequence>
<name>A0A1G1V655_9BACT</name>
<dbReference type="AlphaFoldDB" id="A0A1G1V655"/>
<dbReference type="Proteomes" id="UP000178319">
    <property type="component" value="Unassembled WGS sequence"/>
</dbReference>
<comment type="caution">
    <text evidence="1">The sequence shown here is derived from an EMBL/GenBank/DDBJ whole genome shotgun (WGS) entry which is preliminary data.</text>
</comment>
<dbReference type="STRING" id="1797516.A3D26_01685"/>
<evidence type="ECO:0000313" key="1">
    <source>
        <dbReference type="EMBL" id="OGY10900.1"/>
    </source>
</evidence>
<reference evidence="1 2" key="1">
    <citation type="journal article" date="2016" name="Nat. Commun.">
        <title>Thousands of microbial genomes shed light on interconnected biogeochemical processes in an aquifer system.</title>
        <authorList>
            <person name="Anantharaman K."/>
            <person name="Brown C.T."/>
            <person name="Hug L.A."/>
            <person name="Sharon I."/>
            <person name="Castelle C.J."/>
            <person name="Probst A.J."/>
            <person name="Thomas B.C."/>
            <person name="Singh A."/>
            <person name="Wilkins M.J."/>
            <person name="Karaoz U."/>
            <person name="Brodie E.L."/>
            <person name="Williams K.H."/>
            <person name="Hubbard S.S."/>
            <person name="Banfield J.F."/>
        </authorList>
    </citation>
    <scope>NUCLEOTIDE SEQUENCE [LARGE SCALE GENOMIC DNA]</scope>
</reference>
<evidence type="ECO:0000313" key="2">
    <source>
        <dbReference type="Proteomes" id="UP000178319"/>
    </source>
</evidence>